<evidence type="ECO:0000313" key="2">
    <source>
        <dbReference type="Proteomes" id="UP000734854"/>
    </source>
</evidence>
<organism evidence="1 2">
    <name type="scientific">Zingiber officinale</name>
    <name type="common">Ginger</name>
    <name type="synonym">Amomum zingiber</name>
    <dbReference type="NCBI Taxonomy" id="94328"/>
    <lineage>
        <taxon>Eukaryota</taxon>
        <taxon>Viridiplantae</taxon>
        <taxon>Streptophyta</taxon>
        <taxon>Embryophyta</taxon>
        <taxon>Tracheophyta</taxon>
        <taxon>Spermatophyta</taxon>
        <taxon>Magnoliopsida</taxon>
        <taxon>Liliopsida</taxon>
        <taxon>Zingiberales</taxon>
        <taxon>Zingiberaceae</taxon>
        <taxon>Zingiber</taxon>
    </lineage>
</organism>
<evidence type="ECO:0000313" key="1">
    <source>
        <dbReference type="EMBL" id="KAG6516067.1"/>
    </source>
</evidence>
<dbReference type="EMBL" id="JACMSC010000007">
    <property type="protein sequence ID" value="KAG6516067.1"/>
    <property type="molecule type" value="Genomic_DNA"/>
</dbReference>
<sequence length="175" mass="18556">MDRMALFRSGVTAEAALTVITSVGSAVFQSLNEYGKINLFLAIDYVVCSADGVASRGLIHMAAAALDLVKSGIQMSVFMLIKSSRVSILALPDPVNWNLAIDKSTRRSTRASPLIQSLAKRPKGPKIGADTATSLRYKALGSWKYLSGSASAEVTAVVAPCPFEAVKFDDMKAVA</sequence>
<protein>
    <submittedName>
        <fullName evidence="1">Uncharacterized protein</fullName>
    </submittedName>
</protein>
<gene>
    <name evidence="1" type="ORF">ZIOFF_026515</name>
</gene>
<keyword evidence="2" id="KW-1185">Reference proteome</keyword>
<dbReference type="Proteomes" id="UP000734854">
    <property type="component" value="Unassembled WGS sequence"/>
</dbReference>
<accession>A0A8J5GY07</accession>
<dbReference type="AlphaFoldDB" id="A0A8J5GY07"/>
<proteinExistence type="predicted"/>
<comment type="caution">
    <text evidence="1">The sequence shown here is derived from an EMBL/GenBank/DDBJ whole genome shotgun (WGS) entry which is preliminary data.</text>
</comment>
<reference evidence="1 2" key="1">
    <citation type="submission" date="2020-08" db="EMBL/GenBank/DDBJ databases">
        <title>Plant Genome Project.</title>
        <authorList>
            <person name="Zhang R.-G."/>
        </authorList>
    </citation>
    <scope>NUCLEOTIDE SEQUENCE [LARGE SCALE GENOMIC DNA]</scope>
    <source>
        <tissue evidence="1">Rhizome</tissue>
    </source>
</reference>
<name>A0A8J5GY07_ZINOF</name>